<dbReference type="Proteomes" id="UP000004994">
    <property type="component" value="Chromosome 4"/>
</dbReference>
<reference evidence="1" key="2">
    <citation type="submission" date="2019-01" db="UniProtKB">
        <authorList>
            <consortium name="EnsemblPlants"/>
        </authorList>
    </citation>
    <scope>IDENTIFICATION</scope>
    <source>
        <strain evidence="1">cv. Heinz 1706</strain>
    </source>
</reference>
<dbReference type="Gramene" id="Solyc04g072785.1.1">
    <property type="protein sequence ID" value="Solyc04g072785.1.1"/>
    <property type="gene ID" value="Solyc04g072785.1"/>
</dbReference>
<protein>
    <submittedName>
        <fullName evidence="1">Uncharacterized protein</fullName>
    </submittedName>
</protein>
<dbReference type="AlphaFoldDB" id="A0A3Q7GZV8"/>
<evidence type="ECO:0000313" key="2">
    <source>
        <dbReference type="Proteomes" id="UP000004994"/>
    </source>
</evidence>
<keyword evidence="2" id="KW-1185">Reference proteome</keyword>
<name>A0A3Q7GZV8_SOLLC</name>
<reference evidence="1" key="1">
    <citation type="journal article" date="2012" name="Nature">
        <title>The tomato genome sequence provides insights into fleshy fruit evolution.</title>
        <authorList>
            <consortium name="Tomato Genome Consortium"/>
        </authorList>
    </citation>
    <scope>NUCLEOTIDE SEQUENCE [LARGE SCALE GENOMIC DNA]</scope>
    <source>
        <strain evidence="1">cv. Heinz 1706</strain>
    </source>
</reference>
<sequence>MASTKNFHYLNGGDSLACGGNVRSLPAGYGGSDGVLHMQPTNTCPSSHLDSSAAVYTLDCKKHYLLCKIRQFKRMMVYISRPGINRRLQRKQAFKKLAVSRKSADLRRFLTETVFAAVNKRC</sequence>
<accession>A0A3Q7GZV8</accession>
<organism evidence="1">
    <name type="scientific">Solanum lycopersicum</name>
    <name type="common">Tomato</name>
    <name type="synonym">Lycopersicon esculentum</name>
    <dbReference type="NCBI Taxonomy" id="4081"/>
    <lineage>
        <taxon>Eukaryota</taxon>
        <taxon>Viridiplantae</taxon>
        <taxon>Streptophyta</taxon>
        <taxon>Embryophyta</taxon>
        <taxon>Tracheophyta</taxon>
        <taxon>Spermatophyta</taxon>
        <taxon>Magnoliopsida</taxon>
        <taxon>eudicotyledons</taxon>
        <taxon>Gunneridae</taxon>
        <taxon>Pentapetalae</taxon>
        <taxon>asterids</taxon>
        <taxon>lamiids</taxon>
        <taxon>Solanales</taxon>
        <taxon>Solanaceae</taxon>
        <taxon>Solanoideae</taxon>
        <taxon>Solaneae</taxon>
        <taxon>Solanum</taxon>
        <taxon>Solanum subgen. Lycopersicon</taxon>
    </lineage>
</organism>
<proteinExistence type="predicted"/>
<dbReference type="InParanoid" id="A0A3Q7GZV8"/>
<evidence type="ECO:0000313" key="1">
    <source>
        <dbReference type="EnsemblPlants" id="Solyc04g072785.1.1"/>
    </source>
</evidence>
<dbReference type="EnsemblPlants" id="Solyc04g072785.1.1">
    <property type="protein sequence ID" value="Solyc04g072785.1.1"/>
    <property type="gene ID" value="Solyc04g072785.1"/>
</dbReference>